<keyword evidence="13" id="KW-1185">Reference proteome</keyword>
<comment type="catalytic activity">
    <reaction evidence="8">
        <text>N-terminal L-seryl-L-prolyl-L-lysyl-[protein] + 3 S-adenosyl-L-methionine = N-terminal N,N,N-trimethyl-L-seryl-L-prolyl-L-lysyl-[protein] + 3 S-adenosyl-L-homocysteine + 3 H(+)</text>
        <dbReference type="Rhea" id="RHEA:54724"/>
        <dbReference type="Rhea" id="RHEA-COMP:13789"/>
        <dbReference type="Rhea" id="RHEA-COMP:13973"/>
        <dbReference type="ChEBI" id="CHEBI:15378"/>
        <dbReference type="ChEBI" id="CHEBI:57856"/>
        <dbReference type="ChEBI" id="CHEBI:59789"/>
        <dbReference type="ChEBI" id="CHEBI:138061"/>
        <dbReference type="ChEBI" id="CHEBI:138317"/>
        <dbReference type="EC" id="2.1.1.244"/>
    </reaction>
</comment>
<dbReference type="GO" id="GO:0002181">
    <property type="term" value="P:cytoplasmic translation"/>
    <property type="evidence" value="ECO:0007669"/>
    <property type="project" value="EnsemblFungi"/>
</dbReference>
<dbReference type="PIRSF" id="PIRSF016958">
    <property type="entry name" value="DUF858_MeTrfase_lik"/>
    <property type="match status" value="1"/>
</dbReference>
<evidence type="ECO:0000256" key="3">
    <source>
        <dbReference type="ARBA" id="ARBA00022679"/>
    </source>
</evidence>
<organism evidence="12 13">
    <name type="scientific">Pseudallescheria apiosperma</name>
    <name type="common">Scedosporium apiospermum</name>
    <dbReference type="NCBI Taxonomy" id="563466"/>
    <lineage>
        <taxon>Eukaryota</taxon>
        <taxon>Fungi</taxon>
        <taxon>Dikarya</taxon>
        <taxon>Ascomycota</taxon>
        <taxon>Pezizomycotina</taxon>
        <taxon>Sordariomycetes</taxon>
        <taxon>Hypocreomycetidae</taxon>
        <taxon>Microascales</taxon>
        <taxon>Microascaceae</taxon>
        <taxon>Scedosporium</taxon>
    </lineage>
</organism>
<dbReference type="AlphaFoldDB" id="A0A084G5D8"/>
<keyword evidence="2 12" id="KW-0489">Methyltransferase</keyword>
<comment type="catalytic activity">
    <reaction evidence="10">
        <text>N-terminal L-alanyl-L-prolyl-L-lysyl-[protein] + 3 S-adenosyl-L-methionine = N-terminal N,N,N-trimethyl-L-alanyl-L-prolyl-L-lysyl-[protein] + 3 S-adenosyl-L-homocysteine + 3 H(+)</text>
        <dbReference type="Rhea" id="RHEA:54712"/>
        <dbReference type="Rhea" id="RHEA-COMP:13785"/>
        <dbReference type="Rhea" id="RHEA-COMP:13971"/>
        <dbReference type="ChEBI" id="CHEBI:15378"/>
        <dbReference type="ChEBI" id="CHEBI:57856"/>
        <dbReference type="ChEBI" id="CHEBI:59789"/>
        <dbReference type="ChEBI" id="CHEBI:138057"/>
        <dbReference type="ChEBI" id="CHEBI:138315"/>
        <dbReference type="EC" id="2.1.1.244"/>
    </reaction>
</comment>
<comment type="similarity">
    <text evidence="1">Belongs to the methyltransferase superfamily. NTM1 family.</text>
</comment>
<dbReference type="GO" id="GO:0032259">
    <property type="term" value="P:methylation"/>
    <property type="evidence" value="ECO:0007669"/>
    <property type="project" value="UniProtKB-KW"/>
</dbReference>
<gene>
    <name evidence="12" type="ORF">SAPIO_CDS5778</name>
</gene>
<dbReference type="InterPro" id="IPR029063">
    <property type="entry name" value="SAM-dependent_MTases_sf"/>
</dbReference>
<evidence type="ECO:0000256" key="8">
    <source>
        <dbReference type="ARBA" id="ARBA00047306"/>
    </source>
</evidence>
<evidence type="ECO:0000256" key="9">
    <source>
        <dbReference type="ARBA" id="ARBA00047885"/>
    </source>
</evidence>
<evidence type="ECO:0000313" key="12">
    <source>
        <dbReference type="EMBL" id="KEZ42550.1"/>
    </source>
</evidence>
<dbReference type="KEGG" id="sapo:SAPIO_CDS5778"/>
<keyword evidence="3 12" id="KW-0808">Transferase</keyword>
<evidence type="ECO:0000256" key="4">
    <source>
        <dbReference type="ARBA" id="ARBA00022691"/>
    </source>
</evidence>
<feature type="binding site" evidence="11">
    <location>
        <position position="67"/>
    </location>
    <ligand>
        <name>S-adenosyl-L-methionine</name>
        <dbReference type="ChEBI" id="CHEBI:59789"/>
    </ligand>
</feature>
<dbReference type="HOGENOM" id="CLU_055356_2_0_1"/>
<comment type="caution">
    <text evidence="12">The sequence shown here is derived from an EMBL/GenBank/DDBJ whole genome shotgun (WGS) entry which is preliminary data.</text>
</comment>
<accession>A0A084G5D8</accession>
<proteinExistence type="inferred from homology"/>
<dbReference type="GO" id="GO:0071885">
    <property type="term" value="F:N-terminal protein N-methyltransferase activity"/>
    <property type="evidence" value="ECO:0007669"/>
    <property type="project" value="UniProtKB-EC"/>
</dbReference>
<evidence type="ECO:0000313" key="13">
    <source>
        <dbReference type="Proteomes" id="UP000028545"/>
    </source>
</evidence>
<dbReference type="Gene3D" id="3.40.50.150">
    <property type="entry name" value="Vaccinia Virus protein VP39"/>
    <property type="match status" value="1"/>
</dbReference>
<dbReference type="OrthoDB" id="1298661at2759"/>
<evidence type="ECO:0000256" key="2">
    <source>
        <dbReference type="ARBA" id="ARBA00022603"/>
    </source>
</evidence>
<reference evidence="12 13" key="1">
    <citation type="journal article" date="2014" name="Genome Announc.">
        <title>Draft genome sequence of the pathogenic fungus Scedosporium apiospermum.</title>
        <authorList>
            <person name="Vandeputte P."/>
            <person name="Ghamrawi S."/>
            <person name="Rechenmann M."/>
            <person name="Iltis A."/>
            <person name="Giraud S."/>
            <person name="Fleury M."/>
            <person name="Thornton C."/>
            <person name="Delhaes L."/>
            <person name="Meyer W."/>
            <person name="Papon N."/>
            <person name="Bouchara J.P."/>
        </authorList>
    </citation>
    <scope>NUCLEOTIDE SEQUENCE [LARGE SCALE GENOMIC DNA]</scope>
    <source>
        <strain evidence="12 13">IHEM 14462</strain>
    </source>
</reference>
<dbReference type="GeneID" id="27724850"/>
<dbReference type="SUPFAM" id="SSF53335">
    <property type="entry name" value="S-adenosyl-L-methionine-dependent methyltransferases"/>
    <property type="match status" value="1"/>
</dbReference>
<dbReference type="OMA" id="PVRMYCL"/>
<dbReference type="EMBL" id="JOWA01000099">
    <property type="protein sequence ID" value="KEZ42550.1"/>
    <property type="molecule type" value="Genomic_DNA"/>
</dbReference>
<protein>
    <recommendedName>
        <fullName evidence="6">Alpha N-terminal protein methyltransferase 1</fullName>
        <ecNumber evidence="5">2.1.1.244</ecNumber>
    </recommendedName>
    <alternativeName>
        <fullName evidence="7">X-Pro-Lys N-terminal protein methyltransferase 1</fullName>
    </alternativeName>
</protein>
<dbReference type="InterPro" id="IPR008576">
    <property type="entry name" value="MeTrfase_NTM1"/>
</dbReference>
<dbReference type="PANTHER" id="PTHR12753:SF0">
    <property type="entry name" value="ALPHA N-TERMINAL PROTEIN METHYLTRANSFERASE 1"/>
    <property type="match status" value="1"/>
</dbReference>
<feature type="binding site" evidence="11">
    <location>
        <position position="135"/>
    </location>
    <ligand>
        <name>S-adenosyl-L-methionine</name>
        <dbReference type="ChEBI" id="CHEBI:59789"/>
    </ligand>
</feature>
<evidence type="ECO:0000256" key="11">
    <source>
        <dbReference type="PIRSR" id="PIRSR016958-1"/>
    </source>
</evidence>
<evidence type="ECO:0000256" key="6">
    <source>
        <dbReference type="ARBA" id="ARBA00039449"/>
    </source>
</evidence>
<comment type="catalytic activity">
    <reaction evidence="9">
        <text>N-terminal L-prolyl-L-prolyl-L-lysyl-[protein] + 2 S-adenosyl-L-methionine = N-terminal N,N-dimethyl-L-prolyl-L-prolyl-L-lysyl-[protein] + 2 S-adenosyl-L-homocysteine + 2 H(+)</text>
        <dbReference type="Rhea" id="RHEA:54736"/>
        <dbReference type="Rhea" id="RHEA-COMP:13787"/>
        <dbReference type="Rhea" id="RHEA-COMP:13974"/>
        <dbReference type="ChEBI" id="CHEBI:15378"/>
        <dbReference type="ChEBI" id="CHEBI:57856"/>
        <dbReference type="ChEBI" id="CHEBI:59789"/>
        <dbReference type="ChEBI" id="CHEBI:138059"/>
        <dbReference type="ChEBI" id="CHEBI:138318"/>
        <dbReference type="EC" id="2.1.1.244"/>
    </reaction>
</comment>
<evidence type="ECO:0000256" key="1">
    <source>
        <dbReference type="ARBA" id="ARBA00009059"/>
    </source>
</evidence>
<keyword evidence="4 11" id="KW-0949">S-adenosyl-L-methionine</keyword>
<dbReference type="VEuPathDB" id="FungiDB:SAPIO_CDS5778"/>
<dbReference type="PANTHER" id="PTHR12753">
    <property type="entry name" value="AD-003 - RELATED"/>
    <property type="match status" value="1"/>
</dbReference>
<evidence type="ECO:0000256" key="10">
    <source>
        <dbReference type="ARBA" id="ARBA00048167"/>
    </source>
</evidence>
<dbReference type="Pfam" id="PF05891">
    <property type="entry name" value="Methyltransf_PK"/>
    <property type="match status" value="1"/>
</dbReference>
<sequence>MDAPDTYINPSDSRAYWSDVSADVNGMLGGFPLVSRVDLIGSRAFLAKNGVGAKEPLRKVKRVMEGGAGIGRITEGLLTSIAETVDVVEPIPKFTAQLASKPGVGLVQNVGLEEWRPPQPKDGEEKVVYDVIWNQWCLGHLTDDQLVEYLLRCKEVLEPEMGFIVVKENMSTMGGDVFDDEDSSVTR</sequence>
<name>A0A084G5D8_PSEDA</name>
<dbReference type="EC" id="2.1.1.244" evidence="5"/>
<dbReference type="Proteomes" id="UP000028545">
    <property type="component" value="Unassembled WGS sequence"/>
</dbReference>
<evidence type="ECO:0000256" key="5">
    <source>
        <dbReference type="ARBA" id="ARBA00039112"/>
    </source>
</evidence>
<feature type="binding site" evidence="11">
    <location>
        <position position="72"/>
    </location>
    <ligand>
        <name>S-adenosyl-L-methionine</name>
        <dbReference type="ChEBI" id="CHEBI:59789"/>
    </ligand>
</feature>
<dbReference type="RefSeq" id="XP_016642349.1">
    <property type="nucleotide sequence ID" value="XM_016788033.1"/>
</dbReference>
<evidence type="ECO:0000256" key="7">
    <source>
        <dbReference type="ARBA" id="ARBA00043129"/>
    </source>
</evidence>
<dbReference type="GO" id="GO:0005829">
    <property type="term" value="C:cytosol"/>
    <property type="evidence" value="ECO:0007669"/>
    <property type="project" value="EnsemblFungi"/>
</dbReference>